<feature type="binding site" evidence="1">
    <location>
        <position position="117"/>
    </location>
    <ligand>
        <name>a divalent metal cation</name>
        <dbReference type="ChEBI" id="CHEBI:60240"/>
        <label>1</label>
    </ligand>
</feature>
<evidence type="ECO:0000256" key="1">
    <source>
        <dbReference type="PIRSR" id="PIRSR005902-1"/>
    </source>
</evidence>
<evidence type="ECO:0000313" key="3">
    <source>
        <dbReference type="Proteomes" id="UP000789325"/>
    </source>
</evidence>
<dbReference type="Gene3D" id="3.20.20.140">
    <property type="entry name" value="Metal-dependent hydrolases"/>
    <property type="match status" value="1"/>
</dbReference>
<dbReference type="InterPro" id="IPR049677">
    <property type="entry name" value="QatD"/>
</dbReference>
<dbReference type="PIRSF" id="PIRSF005902">
    <property type="entry name" value="DNase_TatD"/>
    <property type="match status" value="1"/>
</dbReference>
<feature type="binding site" evidence="1">
    <location>
        <position position="155"/>
    </location>
    <ligand>
        <name>a divalent metal cation</name>
        <dbReference type="ChEBI" id="CHEBI:60240"/>
        <label>2</label>
    </ligand>
</feature>
<gene>
    <name evidence="2" type="ORF">K8V16_10085</name>
</gene>
<dbReference type="NCBIfam" id="NF041926">
    <property type="entry name" value="QatD"/>
    <property type="match status" value="1"/>
</dbReference>
<accession>A0A9D2VLX8</accession>
<name>A0A9D2VLX8_9ACTN</name>
<dbReference type="InterPro" id="IPR001130">
    <property type="entry name" value="TatD-like"/>
</dbReference>
<feature type="binding site" evidence="1">
    <location>
        <position position="229"/>
    </location>
    <ligand>
        <name>a divalent metal cation</name>
        <dbReference type="ChEBI" id="CHEBI:60240"/>
        <label>1</label>
    </ligand>
</feature>
<reference evidence="2" key="1">
    <citation type="journal article" date="2021" name="PeerJ">
        <title>Extensive microbial diversity within the chicken gut microbiome revealed by metagenomics and culture.</title>
        <authorList>
            <person name="Gilroy R."/>
            <person name="Ravi A."/>
            <person name="Getino M."/>
            <person name="Pursley I."/>
            <person name="Horton D.L."/>
            <person name="Alikhan N.F."/>
            <person name="Baker D."/>
            <person name="Gharbi K."/>
            <person name="Hall N."/>
            <person name="Watson M."/>
            <person name="Adriaenssens E.M."/>
            <person name="Foster-Nyarko E."/>
            <person name="Jarju S."/>
            <person name="Secka A."/>
            <person name="Antonio M."/>
            <person name="Oren A."/>
            <person name="Chaudhuri R.R."/>
            <person name="La Ragione R."/>
            <person name="Hildebrand F."/>
            <person name="Pallen M.J."/>
        </authorList>
    </citation>
    <scope>NUCLEOTIDE SEQUENCE</scope>
    <source>
        <strain evidence="2">USAMLcec12-2067</strain>
    </source>
</reference>
<proteinExistence type="predicted"/>
<dbReference type="InterPro" id="IPR032466">
    <property type="entry name" value="Metal_Hydrolase"/>
</dbReference>
<dbReference type="PANTHER" id="PTHR47176">
    <property type="entry name" value="OSJNBA0020J04.13 PROTEIN"/>
    <property type="match status" value="1"/>
</dbReference>
<evidence type="ECO:0000313" key="2">
    <source>
        <dbReference type="EMBL" id="HJH44123.1"/>
    </source>
</evidence>
<feature type="binding site" evidence="1">
    <location>
        <position position="181"/>
    </location>
    <ligand>
        <name>a divalent metal cation</name>
        <dbReference type="ChEBI" id="CHEBI:60240"/>
        <label>2</label>
    </ligand>
</feature>
<sequence>MTDAALCHSEQIDEAARPKGSVRRQQGGLRLFDLHCHLDFDADPRALADGLATCGTGALSVTVTPEGYERTVRLLASCENVRVGAGLHPWWVESGPKGAAVVERAVANAAAARYVGEVGLDFGPRHVGARAAQTTAFSGIAAACAASGGKVLSIHAVRSASVVLDLLERCGSFADNACVLHWFSGSSDELQRAAQLGCFFSVGPHMLASKRGRAYVQAIPRNRLLLETDEPASDGPSVSAEGFARLLRNALDEVARLRREDVEALADRVARTSRELLAFA</sequence>
<dbReference type="EMBL" id="DYZL01000204">
    <property type="protein sequence ID" value="HJH44123.1"/>
    <property type="molecule type" value="Genomic_DNA"/>
</dbReference>
<keyword evidence="1" id="KW-0479">Metal-binding</keyword>
<dbReference type="PANTHER" id="PTHR47176:SF1">
    <property type="entry name" value="OS04G0577500 PROTEIN"/>
    <property type="match status" value="1"/>
</dbReference>
<keyword evidence="2" id="KW-0378">Hydrolase</keyword>
<feature type="binding site" evidence="1">
    <location>
        <position position="37"/>
    </location>
    <ligand>
        <name>a divalent metal cation</name>
        <dbReference type="ChEBI" id="CHEBI:60240"/>
        <label>1</label>
    </ligand>
</feature>
<protein>
    <submittedName>
        <fullName evidence="2">TatD family hydrolase</fullName>
    </submittedName>
</protein>
<dbReference type="GO" id="GO:0016788">
    <property type="term" value="F:hydrolase activity, acting on ester bonds"/>
    <property type="evidence" value="ECO:0007669"/>
    <property type="project" value="InterPro"/>
</dbReference>
<organism evidence="2 3">
    <name type="scientific">Rubneribacter badeniensis</name>
    <dbReference type="NCBI Taxonomy" id="2070688"/>
    <lineage>
        <taxon>Bacteria</taxon>
        <taxon>Bacillati</taxon>
        <taxon>Actinomycetota</taxon>
        <taxon>Coriobacteriia</taxon>
        <taxon>Eggerthellales</taxon>
        <taxon>Eggerthellaceae</taxon>
        <taxon>Rubneribacter</taxon>
    </lineage>
</organism>
<dbReference type="SUPFAM" id="SSF51556">
    <property type="entry name" value="Metallo-dependent hydrolases"/>
    <property type="match status" value="1"/>
</dbReference>
<dbReference type="AlphaFoldDB" id="A0A9D2VLX8"/>
<reference evidence="2" key="2">
    <citation type="submission" date="2021-09" db="EMBL/GenBank/DDBJ databases">
        <authorList>
            <person name="Gilroy R."/>
        </authorList>
    </citation>
    <scope>NUCLEOTIDE SEQUENCE</scope>
    <source>
        <strain evidence="2">USAMLcec12-2067</strain>
    </source>
</reference>
<feature type="binding site" evidence="1">
    <location>
        <position position="35"/>
    </location>
    <ligand>
        <name>a divalent metal cation</name>
        <dbReference type="ChEBI" id="CHEBI:60240"/>
        <label>1</label>
    </ligand>
</feature>
<dbReference type="GO" id="GO:0046872">
    <property type="term" value="F:metal ion binding"/>
    <property type="evidence" value="ECO:0007669"/>
    <property type="project" value="UniProtKB-KW"/>
</dbReference>
<dbReference type="Proteomes" id="UP000789325">
    <property type="component" value="Unassembled WGS sequence"/>
</dbReference>
<dbReference type="Pfam" id="PF01026">
    <property type="entry name" value="TatD_DNase"/>
    <property type="match status" value="1"/>
</dbReference>
<comment type="caution">
    <text evidence="2">The sequence shown here is derived from an EMBL/GenBank/DDBJ whole genome shotgun (WGS) entry which is preliminary data.</text>
</comment>